<keyword evidence="2" id="KW-1185">Reference proteome</keyword>
<reference evidence="1 2" key="1">
    <citation type="submission" date="2017-11" db="EMBL/GenBank/DDBJ databases">
        <title>De-novo sequencing of pomegranate (Punica granatum L.) genome.</title>
        <authorList>
            <person name="Akparov Z."/>
            <person name="Amiraslanov A."/>
            <person name="Hajiyeva S."/>
            <person name="Abbasov M."/>
            <person name="Kaur K."/>
            <person name="Hamwieh A."/>
            <person name="Solovyev V."/>
            <person name="Salamov A."/>
            <person name="Braich B."/>
            <person name="Kosarev P."/>
            <person name="Mahmoud A."/>
            <person name="Hajiyev E."/>
            <person name="Babayeva S."/>
            <person name="Izzatullayeva V."/>
            <person name="Mammadov A."/>
            <person name="Mammadov A."/>
            <person name="Sharifova S."/>
            <person name="Ojaghi J."/>
            <person name="Eynullazada K."/>
            <person name="Bayramov B."/>
            <person name="Abdulazimova A."/>
            <person name="Shahmuradov I."/>
        </authorList>
    </citation>
    <scope>NUCLEOTIDE SEQUENCE [LARGE SCALE GENOMIC DNA]</scope>
    <source>
        <strain evidence="2">cv. AG2017</strain>
        <tissue evidence="1">Leaf</tissue>
    </source>
</reference>
<sequence>MVIPTKTTATNASSGYVIMGFKRAASMAHGLGLNSSPPCHLSHHYDELPRGKLPLATYSPLDNEFNADLPSNCQPNPLTDRHKTKQGVSLNKYAQIIPEAQREGEHVATLAMASITVASTFLASSSASAMSKRHIPASRRVLSVVAKASTRAIEVPAEAEKSSRGRRELVFAATAAAAAALTRVAVAEDEPRAGTAEAKKKYNPVCVTMPTARVCHN</sequence>
<dbReference type="InterPro" id="IPR040296">
    <property type="entry name" value="PSBT"/>
</dbReference>
<gene>
    <name evidence="1" type="ORF">CRG98_037081</name>
</gene>
<dbReference type="AlphaFoldDB" id="A0A2I0IES4"/>
<evidence type="ECO:0008006" key="3">
    <source>
        <dbReference type="Google" id="ProtNLM"/>
    </source>
</evidence>
<dbReference type="STRING" id="22663.A0A2I0IES4"/>
<comment type="caution">
    <text evidence="1">The sequence shown here is derived from an EMBL/GenBank/DDBJ whole genome shotgun (WGS) entry which is preliminary data.</text>
</comment>
<evidence type="ECO:0000313" key="1">
    <source>
        <dbReference type="EMBL" id="PKI42492.1"/>
    </source>
</evidence>
<dbReference type="PANTHER" id="PTHR34940">
    <property type="entry name" value="PHOTOSYSTEM II 5 KDA PROTEIN, CHLOROPLASTIC"/>
    <property type="match status" value="1"/>
</dbReference>
<organism evidence="1 2">
    <name type="scientific">Punica granatum</name>
    <name type="common">Pomegranate</name>
    <dbReference type="NCBI Taxonomy" id="22663"/>
    <lineage>
        <taxon>Eukaryota</taxon>
        <taxon>Viridiplantae</taxon>
        <taxon>Streptophyta</taxon>
        <taxon>Embryophyta</taxon>
        <taxon>Tracheophyta</taxon>
        <taxon>Spermatophyta</taxon>
        <taxon>Magnoliopsida</taxon>
        <taxon>eudicotyledons</taxon>
        <taxon>Gunneridae</taxon>
        <taxon>Pentapetalae</taxon>
        <taxon>rosids</taxon>
        <taxon>malvids</taxon>
        <taxon>Myrtales</taxon>
        <taxon>Lythraceae</taxon>
        <taxon>Punica</taxon>
    </lineage>
</organism>
<protein>
    <recommendedName>
        <fullName evidence="3">Photosystem II 5 kDa protein, chloroplastic</fullName>
    </recommendedName>
</protein>
<proteinExistence type="predicted"/>
<evidence type="ECO:0000313" key="2">
    <source>
        <dbReference type="Proteomes" id="UP000233551"/>
    </source>
</evidence>
<dbReference type="Proteomes" id="UP000233551">
    <property type="component" value="Unassembled WGS sequence"/>
</dbReference>
<dbReference type="EMBL" id="PGOL01003151">
    <property type="protein sequence ID" value="PKI42492.1"/>
    <property type="molecule type" value="Genomic_DNA"/>
</dbReference>
<accession>A0A2I0IES4</accession>
<name>A0A2I0IES4_PUNGR</name>
<dbReference type="PANTHER" id="PTHR34940:SF4">
    <property type="entry name" value="OS02G0581100 PROTEIN"/>
    <property type="match status" value="1"/>
</dbReference>